<dbReference type="InterPro" id="IPR050640">
    <property type="entry name" value="Bact_2-comp_sensor_kinase"/>
</dbReference>
<feature type="transmembrane region" description="Helical" evidence="1">
    <location>
        <begin position="93"/>
        <end position="115"/>
    </location>
</feature>
<comment type="caution">
    <text evidence="4">The sequence shown here is derived from an EMBL/GenBank/DDBJ whole genome shotgun (WGS) entry which is preliminary data.</text>
</comment>
<keyword evidence="4" id="KW-0418">Kinase</keyword>
<dbReference type="EMBL" id="JACIBY010000001">
    <property type="protein sequence ID" value="MBB3836161.1"/>
    <property type="molecule type" value="Genomic_DNA"/>
</dbReference>
<dbReference type="GO" id="GO:0016020">
    <property type="term" value="C:membrane"/>
    <property type="evidence" value="ECO:0007669"/>
    <property type="project" value="InterPro"/>
</dbReference>
<evidence type="ECO:0000256" key="1">
    <source>
        <dbReference type="SAM" id="Phobius"/>
    </source>
</evidence>
<evidence type="ECO:0000313" key="5">
    <source>
        <dbReference type="Proteomes" id="UP000541352"/>
    </source>
</evidence>
<feature type="domain" description="Sensor histidine kinase NatK-like C-terminal" evidence="3">
    <location>
        <begin position="265"/>
        <end position="352"/>
    </location>
</feature>
<reference evidence="4 5" key="1">
    <citation type="submission" date="2020-08" db="EMBL/GenBank/DDBJ databases">
        <title>Genomic Encyclopedia of Type Strains, Phase IV (KMG-IV): sequencing the most valuable type-strain genomes for metagenomic binning, comparative biology and taxonomic classification.</title>
        <authorList>
            <person name="Goeker M."/>
        </authorList>
    </citation>
    <scope>NUCLEOTIDE SEQUENCE [LARGE SCALE GENOMIC DNA]</scope>
    <source>
        <strain evidence="4 5">DSM 17976</strain>
    </source>
</reference>
<accession>A0A7W6ENA6</accession>
<dbReference type="SUPFAM" id="SSF55874">
    <property type="entry name" value="ATPase domain of HSP90 chaperone/DNA topoisomerase II/histidine kinase"/>
    <property type="match status" value="1"/>
</dbReference>
<dbReference type="Gene3D" id="3.30.565.10">
    <property type="entry name" value="Histidine kinase-like ATPase, C-terminal domain"/>
    <property type="match status" value="1"/>
</dbReference>
<evidence type="ECO:0000313" key="4">
    <source>
        <dbReference type="EMBL" id="MBB3836161.1"/>
    </source>
</evidence>
<feature type="transmembrane region" description="Helical" evidence="1">
    <location>
        <begin position="6"/>
        <end position="22"/>
    </location>
</feature>
<feature type="transmembrane region" description="Helical" evidence="1">
    <location>
        <begin position="59"/>
        <end position="81"/>
    </location>
</feature>
<dbReference type="InterPro" id="IPR010559">
    <property type="entry name" value="Sig_transdc_His_kin_internal"/>
</dbReference>
<protein>
    <submittedName>
        <fullName evidence="4">Sensor histidine kinase YesM</fullName>
    </submittedName>
</protein>
<dbReference type="InterPro" id="IPR032834">
    <property type="entry name" value="NatK-like_C"/>
</dbReference>
<dbReference type="PANTHER" id="PTHR34220">
    <property type="entry name" value="SENSOR HISTIDINE KINASE YPDA"/>
    <property type="match status" value="1"/>
</dbReference>
<dbReference type="Pfam" id="PF14501">
    <property type="entry name" value="HATPase_c_5"/>
    <property type="match status" value="1"/>
</dbReference>
<dbReference type="Proteomes" id="UP000541352">
    <property type="component" value="Unassembled WGS sequence"/>
</dbReference>
<dbReference type="GO" id="GO:0000155">
    <property type="term" value="F:phosphorelay sensor kinase activity"/>
    <property type="evidence" value="ECO:0007669"/>
    <property type="project" value="InterPro"/>
</dbReference>
<gene>
    <name evidence="4" type="ORF">FHS57_000143</name>
</gene>
<keyword evidence="4" id="KW-0808">Transferase</keyword>
<keyword evidence="1" id="KW-0472">Membrane</keyword>
<organism evidence="4 5">
    <name type="scientific">Runella defluvii</name>
    <dbReference type="NCBI Taxonomy" id="370973"/>
    <lineage>
        <taxon>Bacteria</taxon>
        <taxon>Pseudomonadati</taxon>
        <taxon>Bacteroidota</taxon>
        <taxon>Cytophagia</taxon>
        <taxon>Cytophagales</taxon>
        <taxon>Spirosomataceae</taxon>
        <taxon>Runella</taxon>
    </lineage>
</organism>
<evidence type="ECO:0000259" key="3">
    <source>
        <dbReference type="Pfam" id="PF14501"/>
    </source>
</evidence>
<keyword evidence="1" id="KW-0812">Transmembrane</keyword>
<dbReference type="Pfam" id="PF06580">
    <property type="entry name" value="His_kinase"/>
    <property type="match status" value="1"/>
</dbReference>
<feature type="domain" description="Signal transduction histidine kinase internal region" evidence="2">
    <location>
        <begin position="163"/>
        <end position="242"/>
    </location>
</feature>
<dbReference type="InterPro" id="IPR036890">
    <property type="entry name" value="HATPase_C_sf"/>
</dbReference>
<feature type="transmembrane region" description="Helical" evidence="1">
    <location>
        <begin position="121"/>
        <end position="143"/>
    </location>
</feature>
<dbReference type="PANTHER" id="PTHR34220:SF7">
    <property type="entry name" value="SENSOR HISTIDINE KINASE YPDA"/>
    <property type="match status" value="1"/>
</dbReference>
<keyword evidence="1" id="KW-1133">Transmembrane helix</keyword>
<dbReference type="AlphaFoldDB" id="A0A7W6ENA6"/>
<keyword evidence="5" id="KW-1185">Reference proteome</keyword>
<name>A0A7W6ENA6_9BACT</name>
<dbReference type="RefSeq" id="WP_183970946.1">
    <property type="nucleotide sequence ID" value="NZ_JACIBY010000001.1"/>
</dbReference>
<evidence type="ECO:0000259" key="2">
    <source>
        <dbReference type="Pfam" id="PF06580"/>
    </source>
</evidence>
<feature type="transmembrane region" description="Helical" evidence="1">
    <location>
        <begin position="29"/>
        <end position="47"/>
    </location>
</feature>
<proteinExistence type="predicted"/>
<sequence length="353" mass="39621">MAGNILVFTFSVVVLWLIFGKPKQIVITLFQWAVGAVGLFFAVLFTFHIIDLDGEKNQALISSVLTIGCAAAGRFIAAYYLSKKSRNKDRAVTILGVLFIGFLLGFGLAINYLRFTDSFSVLLYVNLALMGLGFVTTMGVAIIKHQIEQKITTAETKADVSDAELKLLQSQLSPHFLFNTLNNLYALSIHDASKLPPLLLKLSDLLRYTVYDTKATLVALEDEINYLKNYIDFEKIRLGERLELVTNWPESLAEAPPIAPMLLIVFVENAFKHSKNTQNPQIKIAIDVQIWGKTVLFSVQNSFDPSVTRNTLEQHSGLGLDNVKKRLELAYPHRHDLSIEQKNNTFMVKLRLT</sequence>